<evidence type="ECO:0000313" key="1">
    <source>
        <dbReference type="EMBL" id="THU66738.1"/>
    </source>
</evidence>
<evidence type="ECO:0000313" key="2">
    <source>
        <dbReference type="Proteomes" id="UP000317650"/>
    </source>
</evidence>
<name>A0A4S8JWT4_MUSBA</name>
<protein>
    <submittedName>
        <fullName evidence="1">Uncharacterized protein</fullName>
    </submittedName>
</protein>
<proteinExistence type="predicted"/>
<comment type="caution">
    <text evidence="1">The sequence shown here is derived from an EMBL/GenBank/DDBJ whole genome shotgun (WGS) entry which is preliminary data.</text>
</comment>
<sequence length="79" mass="9228">MGIYESSSDVLYDYKLHRFYVSLDAVTTHAMFLKKRVSYTIGKGYFPIMSEPSTKKFPMVLVDRRSRSQELHRLCVSTN</sequence>
<reference evidence="1 2" key="1">
    <citation type="journal article" date="2019" name="Nat. Plants">
        <title>Genome sequencing of Musa balbisiana reveals subgenome evolution and function divergence in polyploid bananas.</title>
        <authorList>
            <person name="Yao X."/>
        </authorList>
    </citation>
    <scope>NUCLEOTIDE SEQUENCE [LARGE SCALE GENOMIC DNA]</scope>
    <source>
        <strain evidence="2">cv. DH-PKW</strain>
        <tissue evidence="1">Leaves</tissue>
    </source>
</reference>
<dbReference type="EMBL" id="PYDT01000003">
    <property type="protein sequence ID" value="THU66738.1"/>
    <property type="molecule type" value="Genomic_DNA"/>
</dbReference>
<keyword evidence="2" id="KW-1185">Reference proteome</keyword>
<gene>
    <name evidence="1" type="ORF">C4D60_Mb05t17360</name>
</gene>
<organism evidence="1 2">
    <name type="scientific">Musa balbisiana</name>
    <name type="common">Banana</name>
    <dbReference type="NCBI Taxonomy" id="52838"/>
    <lineage>
        <taxon>Eukaryota</taxon>
        <taxon>Viridiplantae</taxon>
        <taxon>Streptophyta</taxon>
        <taxon>Embryophyta</taxon>
        <taxon>Tracheophyta</taxon>
        <taxon>Spermatophyta</taxon>
        <taxon>Magnoliopsida</taxon>
        <taxon>Liliopsida</taxon>
        <taxon>Zingiberales</taxon>
        <taxon>Musaceae</taxon>
        <taxon>Musa</taxon>
    </lineage>
</organism>
<dbReference type="AlphaFoldDB" id="A0A4S8JWT4"/>
<dbReference type="Proteomes" id="UP000317650">
    <property type="component" value="Chromosome 5"/>
</dbReference>
<accession>A0A4S8JWT4</accession>